<dbReference type="Pfam" id="PF04122">
    <property type="entry name" value="CW_binding_2"/>
    <property type="match status" value="3"/>
</dbReference>
<dbReference type="KEGG" id="ocn:CUC15_15725"/>
<dbReference type="Gene3D" id="3.40.50.12090">
    <property type="match status" value="2"/>
</dbReference>
<reference evidence="3" key="1">
    <citation type="submission" date="2017-11" db="EMBL/GenBank/DDBJ databases">
        <authorList>
            <person name="Zhu W."/>
        </authorList>
    </citation>
    <scope>NUCLEOTIDE SEQUENCE [LARGE SCALE GENOMIC DNA]</scope>
    <source>
        <strain evidence="3">160</strain>
    </source>
</reference>
<proteinExistence type="predicted"/>
<dbReference type="InterPro" id="IPR023346">
    <property type="entry name" value="Lysozyme-like_dom_sf"/>
</dbReference>
<dbReference type="PANTHER" id="PTHR30032:SF8">
    <property type="entry name" value="GERMINATION-SPECIFIC N-ACETYLMURAMOYL-L-ALANINE AMIDASE"/>
    <property type="match status" value="1"/>
</dbReference>
<protein>
    <recommendedName>
        <fullName evidence="1">SH3b domain-containing protein</fullName>
    </recommendedName>
</protein>
<dbReference type="AlphaFoldDB" id="A0A345PJW1"/>
<dbReference type="OrthoDB" id="2690990at2"/>
<name>A0A345PJW1_9BACI</name>
<dbReference type="InterPro" id="IPR003646">
    <property type="entry name" value="SH3-like_bac-type"/>
</dbReference>
<dbReference type="RefSeq" id="WP_114917577.1">
    <property type="nucleotide sequence ID" value="NZ_CP024848.1"/>
</dbReference>
<dbReference type="EMBL" id="CP024848">
    <property type="protein sequence ID" value="AXI10291.1"/>
    <property type="molecule type" value="Genomic_DNA"/>
</dbReference>
<dbReference type="Gene3D" id="2.30.30.40">
    <property type="entry name" value="SH3 Domains"/>
    <property type="match status" value="1"/>
</dbReference>
<dbReference type="Gene3D" id="1.10.530.10">
    <property type="match status" value="1"/>
</dbReference>
<dbReference type="Pfam" id="PF08239">
    <property type="entry name" value="SH3_3"/>
    <property type="match status" value="1"/>
</dbReference>
<dbReference type="InterPro" id="IPR008258">
    <property type="entry name" value="Transglycosylase_SLT_dom_1"/>
</dbReference>
<evidence type="ECO:0000313" key="3">
    <source>
        <dbReference type="Proteomes" id="UP000253908"/>
    </source>
</evidence>
<dbReference type="Pfam" id="PF01464">
    <property type="entry name" value="SLT"/>
    <property type="match status" value="1"/>
</dbReference>
<sequence>MHAMKKQSQLVLLAAMLAIFVVLPMHVGAEEATEFDFSIGEAKEQLTETKEVHVTNQDMNAELSITDNGQELYHKELSMITVTSIEKVNADGQEYAIISYRHDGSANGLYFEIVKLNESAVETVYTSEVYERARLEIAENKITLKYPKYEEDDARTEPSAIITQEFSITDNQVVEGKGKEEQVEFATNALQAEGTKKNPSFSEINKILTEESLKANVSPEIVKAIALQESGWEQYWGSVPKSIQACDNYDGTNVKLGYDCIGIGIMQISDYRFMKDGPEKDAYIDRLKTDIRFNIQEGIKILNEKWGFHRSGIIPTINDNDPLVIENWYFAVMAYNGMLPRNNPLERPFSPYGAYQEEVFELLNDYTLIDINPFPTHLLDPYTLENGQLRFETLNFKVTGPQHYSSQSLVKGDTAYTTAQSLNIRNAPNGDVIGSLSKGSKVTITGGYAGNNSKYNQYVWLPIRTSNGQNAWVSSSYLNKNDYIDVHRLEGYSRYDTSVSIANHGWHWDQPTSVVIGRGDDPIDALTGSVLASGLDSPLILTKTKELPASVERELNRLNPTGIVYILGGENVISEDVENKLKQKFGNNRVIRIAGYSRFETASKVAKEVDEHSNVSEVIVTTGDSNSSDPLAIAPYAGENNIPILLTGRSRGESLNKEVRTFIQDNNIKKVTIIGGELAVSKSAEAELQRLVGSANVKRVFGKSRFDTNIAIINTFYDSKAIDKLLVSQGMETADALSASPFAAKLEAPIVLTQANKLPAETKAWLNGRISTRPNLYFLGGNVAINENVRNEIVKLIR</sequence>
<evidence type="ECO:0000259" key="1">
    <source>
        <dbReference type="PROSITE" id="PS51781"/>
    </source>
</evidence>
<keyword evidence="3" id="KW-1185">Reference proteome</keyword>
<feature type="domain" description="SH3b" evidence="1">
    <location>
        <begin position="412"/>
        <end position="482"/>
    </location>
</feature>
<dbReference type="SMART" id="SM00287">
    <property type="entry name" value="SH3b"/>
    <property type="match status" value="1"/>
</dbReference>
<evidence type="ECO:0000313" key="2">
    <source>
        <dbReference type="EMBL" id="AXI10291.1"/>
    </source>
</evidence>
<dbReference type="PANTHER" id="PTHR30032">
    <property type="entry name" value="N-ACETYLMURAMOYL-L-ALANINE AMIDASE-RELATED"/>
    <property type="match status" value="1"/>
</dbReference>
<dbReference type="SUPFAM" id="SSF53955">
    <property type="entry name" value="Lysozyme-like"/>
    <property type="match status" value="1"/>
</dbReference>
<dbReference type="InterPro" id="IPR007253">
    <property type="entry name" value="Cell_wall-bd_2"/>
</dbReference>
<organism evidence="2 3">
    <name type="scientific">Oceanobacillus zhaokaii</name>
    <dbReference type="NCBI Taxonomy" id="2052660"/>
    <lineage>
        <taxon>Bacteria</taxon>
        <taxon>Bacillati</taxon>
        <taxon>Bacillota</taxon>
        <taxon>Bacilli</taxon>
        <taxon>Bacillales</taxon>
        <taxon>Bacillaceae</taxon>
        <taxon>Oceanobacillus</taxon>
    </lineage>
</organism>
<dbReference type="InterPro" id="IPR051922">
    <property type="entry name" value="Bact_Sporulation_Assoc"/>
</dbReference>
<accession>A0A345PJW1</accession>
<dbReference type="Proteomes" id="UP000253908">
    <property type="component" value="Chromosome"/>
</dbReference>
<dbReference type="PROSITE" id="PS51781">
    <property type="entry name" value="SH3B"/>
    <property type="match status" value="1"/>
</dbReference>
<gene>
    <name evidence="2" type="ORF">CUC15_15725</name>
</gene>